<protein>
    <submittedName>
        <fullName evidence="1">Uncharacterized protein</fullName>
    </submittedName>
</protein>
<gene>
    <name evidence="1" type="ORF">WALSEDRAFT_60771</name>
</gene>
<dbReference type="RefSeq" id="XP_006959163.1">
    <property type="nucleotide sequence ID" value="XM_006959101.1"/>
</dbReference>
<dbReference type="EMBL" id="JH668236">
    <property type="protein sequence ID" value="EIM20904.1"/>
    <property type="molecule type" value="Genomic_DNA"/>
</dbReference>
<organism evidence="1 2">
    <name type="scientific">Wallemia mellicola (strain ATCC MYA-4683 / CBS 633.66)</name>
    <name type="common">Wallemia sebi (CBS 633.66)</name>
    <dbReference type="NCBI Taxonomy" id="671144"/>
    <lineage>
        <taxon>Eukaryota</taxon>
        <taxon>Fungi</taxon>
        <taxon>Dikarya</taxon>
        <taxon>Basidiomycota</taxon>
        <taxon>Wallemiomycotina</taxon>
        <taxon>Wallemiomycetes</taxon>
        <taxon>Wallemiales</taxon>
        <taxon>Wallemiaceae</taxon>
        <taxon>Wallemia</taxon>
    </lineage>
</organism>
<dbReference type="KEGG" id="wse:WALSEDRAFT_60771"/>
<keyword evidence="2" id="KW-1185">Reference proteome</keyword>
<dbReference type="HOGENOM" id="CLU_994665_0_0_1"/>
<accession>I4YAB2</accession>
<reference evidence="1 2" key="1">
    <citation type="journal article" date="2012" name="Fungal Genet. Biol.">
        <title>The genome of the xerotolerant mold Wallemia sebi reveals adaptations to osmotic stress and suggests cryptic sexual reproduction.</title>
        <authorList>
            <person name="Padamsee M."/>
            <person name="Kumar T.K.A."/>
            <person name="Riley R."/>
            <person name="Binder M."/>
            <person name="Boyd A."/>
            <person name="Calvo A.M."/>
            <person name="Furukawa K."/>
            <person name="Hesse C."/>
            <person name="Hohmann S."/>
            <person name="James T.Y."/>
            <person name="LaButti K."/>
            <person name="Lapidus A."/>
            <person name="Lindquist E."/>
            <person name="Lucas S."/>
            <person name="Miller K."/>
            <person name="Shantappa S."/>
            <person name="Grigoriev I.V."/>
            <person name="Hibbett D.S."/>
            <person name="McLaughlin D.J."/>
            <person name="Spatafora J.W."/>
            <person name="Aime M.C."/>
        </authorList>
    </citation>
    <scope>NUCLEOTIDE SEQUENCE [LARGE SCALE GENOMIC DNA]</scope>
    <source>
        <strain evidence="2">ATCC MYA-4683 / CBS 633.66</strain>
    </source>
</reference>
<sequence>MTDLKKILTPNAVFAVAKRTWGYDMDFYSGSSVRTAIANKQPRLLSADIPIYSSRVTIYQNTNADTLYANPVEYPNEKEDDDDKNTLVDDDASLAGKDAFDKDDLDDKSVLEDDTQPVFEMNGKHAVTTAYRSKYMRSKYTVEVIGYDKPVTLERGSHYLSIKKKFELGDVQYMVFGKKNTISIKNVKTDDVICTFDIPRMSKRKAGVLRLSMSGESSLYERLAVLSVMIVLSSSMNCCMLAGRVRFMLVYKMVWQRQRHPKINTRASALTLVHRTIQTYIKLYS</sequence>
<dbReference type="GeneID" id="18474154"/>
<dbReference type="Proteomes" id="UP000005242">
    <property type="component" value="Unassembled WGS sequence"/>
</dbReference>
<evidence type="ECO:0000313" key="1">
    <source>
        <dbReference type="EMBL" id="EIM20904.1"/>
    </source>
</evidence>
<evidence type="ECO:0000313" key="2">
    <source>
        <dbReference type="Proteomes" id="UP000005242"/>
    </source>
</evidence>
<dbReference type="OrthoDB" id="3361818at2759"/>
<dbReference type="OMA" id="SEFCVAR"/>
<name>I4YAB2_WALMC</name>
<dbReference type="AlphaFoldDB" id="I4YAB2"/>
<proteinExistence type="predicted"/>
<dbReference type="InParanoid" id="I4YAB2"/>